<dbReference type="InParanoid" id="A0A0G4FM63"/>
<reference evidence="4 5" key="1">
    <citation type="submission" date="2014-11" db="EMBL/GenBank/DDBJ databases">
        <authorList>
            <person name="Zhu J."/>
            <person name="Qi W."/>
            <person name="Song R."/>
        </authorList>
    </citation>
    <scope>NUCLEOTIDE SEQUENCE [LARGE SCALE GENOMIC DNA]</scope>
</reference>
<feature type="transmembrane region" description="Helical" evidence="2">
    <location>
        <begin position="156"/>
        <end position="176"/>
    </location>
</feature>
<feature type="compositionally biased region" description="Low complexity" evidence="1">
    <location>
        <begin position="61"/>
        <end position="71"/>
    </location>
</feature>
<evidence type="ECO:0000256" key="2">
    <source>
        <dbReference type="SAM" id="Phobius"/>
    </source>
</evidence>
<feature type="transmembrane region" description="Helical" evidence="2">
    <location>
        <begin position="196"/>
        <end position="216"/>
    </location>
</feature>
<dbReference type="OrthoDB" id="202590at2759"/>
<name>A0A0G4FM63_VITBC</name>
<accession>A0A0G4FM63</accession>
<dbReference type="Proteomes" id="UP000041254">
    <property type="component" value="Unassembled WGS sequence"/>
</dbReference>
<organism evidence="4 5">
    <name type="scientific">Vitrella brassicaformis (strain CCMP3155)</name>
    <dbReference type="NCBI Taxonomy" id="1169540"/>
    <lineage>
        <taxon>Eukaryota</taxon>
        <taxon>Sar</taxon>
        <taxon>Alveolata</taxon>
        <taxon>Colpodellida</taxon>
        <taxon>Vitrellaceae</taxon>
        <taxon>Vitrella</taxon>
    </lineage>
</organism>
<dbReference type="AlphaFoldDB" id="A0A0G4FM63"/>
<dbReference type="EMBL" id="CDMY01000464">
    <property type="protein sequence ID" value="CEM15061.1"/>
    <property type="molecule type" value="Genomic_DNA"/>
</dbReference>
<keyword evidence="2" id="KW-1133">Transmembrane helix</keyword>
<protein>
    <recommendedName>
        <fullName evidence="6">NnrU domain-containing protein</fullName>
    </recommendedName>
</protein>
<keyword evidence="2" id="KW-0472">Membrane</keyword>
<evidence type="ECO:0000256" key="1">
    <source>
        <dbReference type="SAM" id="MobiDB-lite"/>
    </source>
</evidence>
<dbReference type="VEuPathDB" id="CryptoDB:Vbra_9360"/>
<sequence>MARGTSVSISVIVAALIYASCASDAFQPSAAPRTLRKSDRMRPIPRTQPATSPSQLGLRVQSPSESSIQSPPVLSKWKATIVSPSALIGPPLRVPVDPEVVEEERDEIMTGGADVDARVGGASDVRRIPRVNAAKVFTAAYWRECRKRMWTSMDWLHLHAVSGVLFMGLGTLWFGWELARPVLGVEGAFEMPSPLLPWRADSASMTLLMVAILNCFTCIPMSKFRNGHDTKGDGFKGLGTGMTLLAAWEALWVSGYYPPVLEAATPAIATAFLATIVHGIWTSEKALEGAVHRLDAKWARGSSNRETSLSYDEMRNDIVLNHRVASYPNLLHLPILWNIGIGGRGWLDTVLQSFPGESALLYDAAFGMALANSIVFLGATLKDRRLMTLREWLALQLVVLAPFVSTVVDCCVYGDSISVKPWEVYAGLV</sequence>
<evidence type="ECO:0000313" key="5">
    <source>
        <dbReference type="Proteomes" id="UP000041254"/>
    </source>
</evidence>
<dbReference type="OMA" id="TANWEVM"/>
<keyword evidence="3" id="KW-0732">Signal</keyword>
<evidence type="ECO:0008006" key="6">
    <source>
        <dbReference type="Google" id="ProtNLM"/>
    </source>
</evidence>
<proteinExistence type="predicted"/>
<feature type="chain" id="PRO_5005189282" description="NnrU domain-containing protein" evidence="3">
    <location>
        <begin position="23"/>
        <end position="429"/>
    </location>
</feature>
<feature type="region of interest" description="Disordered" evidence="1">
    <location>
        <begin position="29"/>
        <end position="71"/>
    </location>
</feature>
<gene>
    <name evidence="4" type="ORF">Vbra_9360</name>
</gene>
<feature type="transmembrane region" description="Helical" evidence="2">
    <location>
        <begin position="330"/>
        <end position="347"/>
    </location>
</feature>
<feature type="transmembrane region" description="Helical" evidence="2">
    <location>
        <begin position="359"/>
        <end position="381"/>
    </location>
</feature>
<keyword evidence="2" id="KW-0812">Transmembrane</keyword>
<evidence type="ECO:0000256" key="3">
    <source>
        <dbReference type="SAM" id="SignalP"/>
    </source>
</evidence>
<keyword evidence="5" id="KW-1185">Reference proteome</keyword>
<evidence type="ECO:0000313" key="4">
    <source>
        <dbReference type="EMBL" id="CEM15061.1"/>
    </source>
</evidence>
<feature type="signal peptide" evidence="3">
    <location>
        <begin position="1"/>
        <end position="22"/>
    </location>
</feature>